<dbReference type="Pfam" id="PF01084">
    <property type="entry name" value="Ribosomal_S18"/>
    <property type="match status" value="1"/>
</dbReference>
<protein>
    <recommendedName>
        <fullName evidence="9">Small ribosomal subunit protein mS40</fullName>
    </recommendedName>
    <alternativeName>
        <fullName evidence="8">28S ribosomal protein S18-2, mitochondrial</fullName>
    </alternativeName>
    <alternativeName>
        <fullName evidence="10">28S ribosomal protein S18b, mitochondrial</fullName>
    </alternativeName>
</protein>
<keyword evidence="5" id="KW-0689">Ribosomal protein</keyword>
<evidence type="ECO:0000256" key="7">
    <source>
        <dbReference type="ARBA" id="ARBA00023274"/>
    </source>
</evidence>
<dbReference type="GO" id="GO:0005763">
    <property type="term" value="C:mitochondrial small ribosomal subunit"/>
    <property type="evidence" value="ECO:0007669"/>
    <property type="project" value="UniProtKB-ARBA"/>
</dbReference>
<keyword evidence="7" id="KW-0687">Ribonucleoprotein</keyword>
<name>A0AAN9AYA2_9CAEN</name>
<evidence type="ECO:0000313" key="13">
    <source>
        <dbReference type="Proteomes" id="UP001374579"/>
    </source>
</evidence>
<dbReference type="InterPro" id="IPR036870">
    <property type="entry name" value="Ribosomal_bS18_sf"/>
</dbReference>
<dbReference type="Proteomes" id="UP001374579">
    <property type="component" value="Unassembled WGS sequence"/>
</dbReference>
<evidence type="ECO:0000256" key="3">
    <source>
        <dbReference type="ARBA" id="ARBA00022553"/>
    </source>
</evidence>
<evidence type="ECO:0000256" key="8">
    <source>
        <dbReference type="ARBA" id="ARBA00032055"/>
    </source>
</evidence>
<dbReference type="GO" id="GO:0003735">
    <property type="term" value="F:structural constituent of ribosome"/>
    <property type="evidence" value="ECO:0007669"/>
    <property type="project" value="InterPro"/>
</dbReference>
<gene>
    <name evidence="12" type="ORF">V1264_006721</name>
</gene>
<dbReference type="AlphaFoldDB" id="A0AAN9AYA2"/>
<dbReference type="EMBL" id="JBAMIC010000018">
    <property type="protein sequence ID" value="KAK7095292.1"/>
    <property type="molecule type" value="Genomic_DNA"/>
</dbReference>
<evidence type="ECO:0000256" key="11">
    <source>
        <dbReference type="SAM" id="MobiDB-lite"/>
    </source>
</evidence>
<dbReference type="SUPFAM" id="SSF46911">
    <property type="entry name" value="Ribosomal protein S18"/>
    <property type="match status" value="1"/>
</dbReference>
<evidence type="ECO:0000256" key="2">
    <source>
        <dbReference type="ARBA" id="ARBA00006136"/>
    </source>
</evidence>
<feature type="region of interest" description="Disordered" evidence="11">
    <location>
        <begin position="43"/>
        <end position="62"/>
    </location>
</feature>
<organism evidence="12 13">
    <name type="scientific">Littorina saxatilis</name>
    <dbReference type="NCBI Taxonomy" id="31220"/>
    <lineage>
        <taxon>Eukaryota</taxon>
        <taxon>Metazoa</taxon>
        <taxon>Spiralia</taxon>
        <taxon>Lophotrochozoa</taxon>
        <taxon>Mollusca</taxon>
        <taxon>Gastropoda</taxon>
        <taxon>Caenogastropoda</taxon>
        <taxon>Littorinimorpha</taxon>
        <taxon>Littorinoidea</taxon>
        <taxon>Littorinidae</taxon>
        <taxon>Littorina</taxon>
    </lineage>
</organism>
<evidence type="ECO:0000256" key="9">
    <source>
        <dbReference type="ARBA" id="ARBA00035130"/>
    </source>
</evidence>
<comment type="caution">
    <text evidence="12">The sequence shown here is derived from an EMBL/GenBank/DDBJ whole genome shotgun (WGS) entry which is preliminary data.</text>
</comment>
<keyword evidence="6" id="KW-0496">Mitochondrion</keyword>
<dbReference type="PANTHER" id="PTHR13329:SF2">
    <property type="entry name" value="SMALL RIBOSOMAL SUBUNIT PROTEIN MS40"/>
    <property type="match status" value="1"/>
</dbReference>
<comment type="similarity">
    <text evidence="2">Belongs to the bacterial ribosomal protein bS18 family. Mitochondrion-specific ribosomal protein mS40 subfamily.</text>
</comment>
<keyword evidence="3" id="KW-0597">Phosphoprotein</keyword>
<evidence type="ECO:0000256" key="5">
    <source>
        <dbReference type="ARBA" id="ARBA00022980"/>
    </source>
</evidence>
<sequence>MAAYGGTFIGRLAFLSKNVISKFLMLTSPANRGVATSMVHRQCVPAEKEEGEESTSDRPKRLDVDAETSIRYMESNAYQGVYGEKPVWFYYRRNFKGSIPPETRKTCIRKGEISTGSPCPICRDEYLVLDQKNVKLLQQFISPYTGEVLATKKTGICQQQHSKLLVEVMKAQDSGYLDKNVPFRVYDYSQYWDETKGKVL</sequence>
<evidence type="ECO:0000256" key="4">
    <source>
        <dbReference type="ARBA" id="ARBA00022946"/>
    </source>
</evidence>
<keyword evidence="13" id="KW-1185">Reference proteome</keyword>
<accession>A0AAN9AYA2</accession>
<evidence type="ECO:0000313" key="12">
    <source>
        <dbReference type="EMBL" id="KAK7095292.1"/>
    </source>
</evidence>
<evidence type="ECO:0000256" key="6">
    <source>
        <dbReference type="ARBA" id="ARBA00023128"/>
    </source>
</evidence>
<comment type="subcellular location">
    <subcellularLocation>
        <location evidence="1">Mitochondrion</location>
    </subcellularLocation>
</comment>
<dbReference type="Gene3D" id="4.10.640.10">
    <property type="entry name" value="Ribosomal protein S18"/>
    <property type="match status" value="1"/>
</dbReference>
<keyword evidence="4" id="KW-0809">Transit peptide</keyword>
<reference evidence="12 13" key="1">
    <citation type="submission" date="2024-02" db="EMBL/GenBank/DDBJ databases">
        <title>Chromosome-scale genome assembly of the rough periwinkle Littorina saxatilis.</title>
        <authorList>
            <person name="De Jode A."/>
            <person name="Faria R."/>
            <person name="Formenti G."/>
            <person name="Sims Y."/>
            <person name="Smith T.P."/>
            <person name="Tracey A."/>
            <person name="Wood J.M.D."/>
            <person name="Zagrodzka Z.B."/>
            <person name="Johannesson K."/>
            <person name="Butlin R.K."/>
            <person name="Leder E.H."/>
        </authorList>
    </citation>
    <scope>NUCLEOTIDE SEQUENCE [LARGE SCALE GENOMIC DNA]</scope>
    <source>
        <strain evidence="12">Snail1</strain>
        <tissue evidence="12">Muscle</tissue>
    </source>
</reference>
<dbReference type="PANTHER" id="PTHR13329">
    <property type="entry name" value="MITOCHONDRIAL RIBOSOMAL PROTEIN S18B"/>
    <property type="match status" value="1"/>
</dbReference>
<proteinExistence type="inferred from homology"/>
<dbReference type="InterPro" id="IPR001648">
    <property type="entry name" value="Ribosomal_bS18"/>
</dbReference>
<dbReference type="GO" id="GO:0032543">
    <property type="term" value="P:mitochondrial translation"/>
    <property type="evidence" value="ECO:0007669"/>
    <property type="project" value="InterPro"/>
</dbReference>
<dbReference type="InterPro" id="IPR040054">
    <property type="entry name" value="MRPS18B"/>
</dbReference>
<evidence type="ECO:0000256" key="1">
    <source>
        <dbReference type="ARBA" id="ARBA00004173"/>
    </source>
</evidence>
<evidence type="ECO:0000256" key="10">
    <source>
        <dbReference type="ARBA" id="ARBA00035515"/>
    </source>
</evidence>
<dbReference type="FunFam" id="4.10.640.10:FF:000008">
    <property type="entry name" value="28S ribosomal protein S18b, mitochondrial"/>
    <property type="match status" value="1"/>
</dbReference>